<comment type="subcellular location">
    <subcellularLocation>
        <location evidence="3">Cell membrane</location>
    </subcellularLocation>
    <subcellularLocation>
        <location evidence="2">Membrane</location>
        <topology evidence="2">Multi-pass membrane protein</topology>
    </subcellularLocation>
</comment>
<evidence type="ECO:0000256" key="8">
    <source>
        <dbReference type="ARBA" id="ARBA00022741"/>
    </source>
</evidence>
<dbReference type="InterPro" id="IPR036890">
    <property type="entry name" value="HATPase_C_sf"/>
</dbReference>
<dbReference type="Gene3D" id="3.30.565.10">
    <property type="entry name" value="Histidine kinase-like ATPase, C-terminal domain"/>
    <property type="match status" value="1"/>
</dbReference>
<evidence type="ECO:0000259" key="17">
    <source>
        <dbReference type="PROSITE" id="PS50113"/>
    </source>
</evidence>
<keyword evidence="9" id="KW-0418">Kinase</keyword>
<dbReference type="GO" id="GO:0005886">
    <property type="term" value="C:plasma membrane"/>
    <property type="evidence" value="ECO:0007669"/>
    <property type="project" value="UniProtKB-SubCell"/>
</dbReference>
<accession>A0A2N3G5L9</accession>
<dbReference type="GO" id="GO:0000155">
    <property type="term" value="F:phosphorelay sensor kinase activity"/>
    <property type="evidence" value="ECO:0007669"/>
    <property type="project" value="InterPro"/>
</dbReference>
<evidence type="ECO:0000256" key="7">
    <source>
        <dbReference type="ARBA" id="ARBA00022692"/>
    </source>
</evidence>
<proteinExistence type="predicted"/>
<comment type="caution">
    <text evidence="18">The sequence shown here is derived from an EMBL/GenBank/DDBJ whole genome shotgun (WGS) entry which is preliminary data.</text>
</comment>
<organism evidence="18 19">
    <name type="scientific">Candidatus Anoxymicrobium japonicum</name>
    <dbReference type="NCBI Taxonomy" id="2013648"/>
    <lineage>
        <taxon>Bacteria</taxon>
        <taxon>Bacillati</taxon>
        <taxon>Actinomycetota</taxon>
        <taxon>Candidatus Geothermincolia</taxon>
        <taxon>Candidatus Geothermincolales</taxon>
        <taxon>Candidatus Anoxymicrobiaceae</taxon>
        <taxon>Candidatus Anoxymicrobium</taxon>
    </lineage>
</organism>
<keyword evidence="8" id="KW-0547">Nucleotide-binding</keyword>
<feature type="transmembrane region" description="Helical" evidence="15">
    <location>
        <begin position="62"/>
        <end position="79"/>
    </location>
</feature>
<dbReference type="SMART" id="SM00387">
    <property type="entry name" value="HATPase_c"/>
    <property type="match status" value="1"/>
</dbReference>
<dbReference type="Pfam" id="PF13426">
    <property type="entry name" value="PAS_9"/>
    <property type="match status" value="1"/>
</dbReference>
<feature type="domain" description="Histidine kinase" evidence="16">
    <location>
        <begin position="270"/>
        <end position="484"/>
    </location>
</feature>
<dbReference type="InterPro" id="IPR005467">
    <property type="entry name" value="His_kinase_dom"/>
</dbReference>
<evidence type="ECO:0000256" key="15">
    <source>
        <dbReference type="SAM" id="Phobius"/>
    </source>
</evidence>
<dbReference type="InterPro" id="IPR036097">
    <property type="entry name" value="HisK_dim/P_sf"/>
</dbReference>
<evidence type="ECO:0000256" key="2">
    <source>
        <dbReference type="ARBA" id="ARBA00004141"/>
    </source>
</evidence>
<reference evidence="18 19" key="1">
    <citation type="journal article" date="2017" name="ISME J.">
        <title>Potential for microbial H2 and metal transformations associated with novel bacteria and archaea in deep terrestrial subsurface sediments.</title>
        <authorList>
            <person name="Hernsdorf A.W."/>
            <person name="Amano Y."/>
            <person name="Miyakawa K."/>
            <person name="Ise K."/>
            <person name="Suzuki Y."/>
            <person name="Anantharaman K."/>
            <person name="Probst A."/>
            <person name="Burstein D."/>
            <person name="Thomas B.C."/>
            <person name="Banfield J.F."/>
        </authorList>
    </citation>
    <scope>NUCLEOTIDE SEQUENCE [LARGE SCALE GENOMIC DNA]</scope>
    <source>
        <strain evidence="18">HGW-Actinobacteria-3</strain>
    </source>
</reference>
<feature type="transmembrane region" description="Helical" evidence="15">
    <location>
        <begin position="39"/>
        <end position="57"/>
    </location>
</feature>
<dbReference type="InterPro" id="IPR050351">
    <property type="entry name" value="BphY/WalK/GraS-like"/>
</dbReference>
<feature type="transmembrane region" description="Helical" evidence="15">
    <location>
        <begin position="12"/>
        <end position="33"/>
    </location>
</feature>
<dbReference type="AlphaFoldDB" id="A0A2N3G5L9"/>
<keyword evidence="11 15" id="KW-1133">Transmembrane helix</keyword>
<evidence type="ECO:0000256" key="4">
    <source>
        <dbReference type="ARBA" id="ARBA00012438"/>
    </source>
</evidence>
<dbReference type="SMART" id="SM00388">
    <property type="entry name" value="HisKA"/>
    <property type="match status" value="1"/>
</dbReference>
<evidence type="ECO:0000313" key="19">
    <source>
        <dbReference type="Proteomes" id="UP000233654"/>
    </source>
</evidence>
<dbReference type="InterPro" id="IPR003661">
    <property type="entry name" value="HisK_dim/P_dom"/>
</dbReference>
<dbReference type="SUPFAM" id="SSF47384">
    <property type="entry name" value="Homodimeric domain of signal transducing histidine kinase"/>
    <property type="match status" value="1"/>
</dbReference>
<evidence type="ECO:0000256" key="14">
    <source>
        <dbReference type="ARBA" id="ARBA00039401"/>
    </source>
</evidence>
<keyword evidence="5" id="KW-0597">Phosphoprotein</keyword>
<dbReference type="PANTHER" id="PTHR42878">
    <property type="entry name" value="TWO-COMPONENT HISTIDINE KINASE"/>
    <property type="match status" value="1"/>
</dbReference>
<dbReference type="InterPro" id="IPR004358">
    <property type="entry name" value="Sig_transdc_His_kin-like_C"/>
</dbReference>
<dbReference type="Pfam" id="PF02518">
    <property type="entry name" value="HATPase_c"/>
    <property type="match status" value="1"/>
</dbReference>
<keyword evidence="12" id="KW-0902">Two-component regulatory system</keyword>
<evidence type="ECO:0000256" key="6">
    <source>
        <dbReference type="ARBA" id="ARBA00022679"/>
    </source>
</evidence>
<dbReference type="Gene3D" id="1.10.287.130">
    <property type="match status" value="1"/>
</dbReference>
<evidence type="ECO:0000256" key="10">
    <source>
        <dbReference type="ARBA" id="ARBA00022840"/>
    </source>
</evidence>
<keyword evidence="13 15" id="KW-0472">Membrane</keyword>
<dbReference type="SUPFAM" id="SSF55874">
    <property type="entry name" value="ATPase domain of HSP90 chaperone/DNA topoisomerase II/histidine kinase"/>
    <property type="match status" value="1"/>
</dbReference>
<evidence type="ECO:0000256" key="1">
    <source>
        <dbReference type="ARBA" id="ARBA00000085"/>
    </source>
</evidence>
<dbReference type="PROSITE" id="PS50109">
    <property type="entry name" value="HIS_KIN"/>
    <property type="match status" value="1"/>
</dbReference>
<dbReference type="NCBIfam" id="TIGR00229">
    <property type="entry name" value="sensory_box"/>
    <property type="match status" value="1"/>
</dbReference>
<evidence type="ECO:0000259" key="16">
    <source>
        <dbReference type="PROSITE" id="PS50109"/>
    </source>
</evidence>
<evidence type="ECO:0000256" key="11">
    <source>
        <dbReference type="ARBA" id="ARBA00022989"/>
    </source>
</evidence>
<sequence>MWTQKLSWKLKVWPRTVAMIVMLVCACLLTNYYCGRLNSTVYAHFFYLPIVIASIWWRRKGVAVAGFLSVMLLLGHFMLDSKGNITSDLVKVLMFLTVSVVVAELSEMAWRTEHEREVCHKKHEELLAEVVEEGNRTLVLSMEQLMFGMAITNIDGTIQFVNKAWATLHHMPKENFLGKHLGAFSEKEKLAEQISRLLEDTLKTGLRECEILDYGKSGKEFAVSVTSKLLRNDAEAPLGFMVSLCDITEQKHVEKKTKKINAELENFAHTVSHDLKGPLTAIGVAASTLDHLVNRHGTAKNRGEIHEMSNILGRNIDKASDLVDNILDLAKVGQVPKNAKPVNVSDVVSEILKEKAMVIAEKEIELKVDKNLGKISANPTHVYQLFSNLVDNAIAHNDNREPEIKILRLEEESPEIHRYLVRDNGASIPQESLDKIFDPFHSESSDGTGLGLSIVSRIVAQYDGDIRYFYDGGCCFEFTLRDINDS</sequence>
<evidence type="ECO:0000313" key="18">
    <source>
        <dbReference type="EMBL" id="PKQ27922.1"/>
    </source>
</evidence>
<name>A0A2N3G5L9_9ACTN</name>
<dbReference type="GO" id="GO:0030295">
    <property type="term" value="F:protein kinase activator activity"/>
    <property type="evidence" value="ECO:0007669"/>
    <property type="project" value="TreeGrafter"/>
</dbReference>
<dbReference type="InterPro" id="IPR035965">
    <property type="entry name" value="PAS-like_dom_sf"/>
</dbReference>
<evidence type="ECO:0000256" key="12">
    <source>
        <dbReference type="ARBA" id="ARBA00023012"/>
    </source>
</evidence>
<dbReference type="PROSITE" id="PS51257">
    <property type="entry name" value="PROKAR_LIPOPROTEIN"/>
    <property type="match status" value="1"/>
</dbReference>
<dbReference type="SUPFAM" id="SSF55785">
    <property type="entry name" value="PYP-like sensor domain (PAS domain)"/>
    <property type="match status" value="1"/>
</dbReference>
<keyword evidence="10" id="KW-0067">ATP-binding</keyword>
<keyword evidence="6" id="KW-0808">Transferase</keyword>
<comment type="catalytic activity">
    <reaction evidence="1">
        <text>ATP + protein L-histidine = ADP + protein N-phospho-L-histidine.</text>
        <dbReference type="EC" id="2.7.13.3"/>
    </reaction>
</comment>
<dbReference type="InterPro" id="IPR003594">
    <property type="entry name" value="HATPase_dom"/>
</dbReference>
<evidence type="ECO:0000256" key="9">
    <source>
        <dbReference type="ARBA" id="ARBA00022777"/>
    </source>
</evidence>
<dbReference type="InterPro" id="IPR000014">
    <property type="entry name" value="PAS"/>
</dbReference>
<dbReference type="CDD" id="cd00130">
    <property type="entry name" value="PAS"/>
    <property type="match status" value="1"/>
</dbReference>
<dbReference type="PANTHER" id="PTHR42878:SF7">
    <property type="entry name" value="SENSOR HISTIDINE KINASE GLRK"/>
    <property type="match status" value="1"/>
</dbReference>
<dbReference type="Pfam" id="PF00512">
    <property type="entry name" value="HisKA"/>
    <property type="match status" value="1"/>
</dbReference>
<feature type="domain" description="PAC" evidence="17">
    <location>
        <begin position="207"/>
        <end position="259"/>
    </location>
</feature>
<dbReference type="EMBL" id="PHEX01000043">
    <property type="protein sequence ID" value="PKQ27922.1"/>
    <property type="molecule type" value="Genomic_DNA"/>
</dbReference>
<dbReference type="CDD" id="cd00082">
    <property type="entry name" value="HisKA"/>
    <property type="match status" value="1"/>
</dbReference>
<gene>
    <name evidence="18" type="ORF">CVT63_05405</name>
</gene>
<evidence type="ECO:0000256" key="3">
    <source>
        <dbReference type="ARBA" id="ARBA00004236"/>
    </source>
</evidence>
<dbReference type="Proteomes" id="UP000233654">
    <property type="component" value="Unassembled WGS sequence"/>
</dbReference>
<protein>
    <recommendedName>
        <fullName evidence="14">Sensor-like histidine kinase SenX3</fullName>
        <ecNumber evidence="4">2.7.13.3</ecNumber>
    </recommendedName>
</protein>
<evidence type="ECO:0000256" key="5">
    <source>
        <dbReference type="ARBA" id="ARBA00022553"/>
    </source>
</evidence>
<dbReference type="InterPro" id="IPR000700">
    <property type="entry name" value="PAS-assoc_C"/>
</dbReference>
<dbReference type="Gene3D" id="3.30.450.20">
    <property type="entry name" value="PAS domain"/>
    <property type="match status" value="1"/>
</dbReference>
<dbReference type="PROSITE" id="PS50113">
    <property type="entry name" value="PAC"/>
    <property type="match status" value="1"/>
</dbReference>
<dbReference type="GO" id="GO:0005524">
    <property type="term" value="F:ATP binding"/>
    <property type="evidence" value="ECO:0007669"/>
    <property type="project" value="UniProtKB-KW"/>
</dbReference>
<evidence type="ECO:0000256" key="13">
    <source>
        <dbReference type="ARBA" id="ARBA00023136"/>
    </source>
</evidence>
<dbReference type="PRINTS" id="PR00344">
    <property type="entry name" value="BCTRLSENSOR"/>
</dbReference>
<keyword evidence="7 15" id="KW-0812">Transmembrane</keyword>
<dbReference type="EC" id="2.7.13.3" evidence="4"/>
<dbReference type="GO" id="GO:0007234">
    <property type="term" value="P:osmosensory signaling via phosphorelay pathway"/>
    <property type="evidence" value="ECO:0007669"/>
    <property type="project" value="TreeGrafter"/>
</dbReference>
<dbReference type="GO" id="GO:0000156">
    <property type="term" value="F:phosphorelay response regulator activity"/>
    <property type="evidence" value="ECO:0007669"/>
    <property type="project" value="TreeGrafter"/>
</dbReference>